<dbReference type="GO" id="GO:0006729">
    <property type="term" value="P:tetrahydrobiopterin biosynthetic process"/>
    <property type="evidence" value="ECO:0007669"/>
    <property type="project" value="TreeGrafter"/>
</dbReference>
<dbReference type="EMBL" id="NKHU02000107">
    <property type="protein sequence ID" value="RHZ54677.1"/>
    <property type="molecule type" value="Genomic_DNA"/>
</dbReference>
<proteinExistence type="inferred from homology"/>
<evidence type="ECO:0000256" key="9">
    <source>
        <dbReference type="ARBA" id="ARBA00023134"/>
    </source>
</evidence>
<evidence type="ECO:0000256" key="7">
    <source>
        <dbReference type="ARBA" id="ARBA00022801"/>
    </source>
</evidence>
<comment type="similarity">
    <text evidence="2">Belongs to the GTP cyclohydrolase I family.</text>
</comment>
<evidence type="ECO:0000256" key="4">
    <source>
        <dbReference type="ARBA" id="ARBA00017272"/>
    </source>
</evidence>
<dbReference type="Pfam" id="PF01227">
    <property type="entry name" value="GTP_cyclohydroI"/>
    <property type="match status" value="2"/>
</dbReference>
<dbReference type="CDD" id="cd00642">
    <property type="entry name" value="GTP_cyclohydro1"/>
    <property type="match status" value="1"/>
</dbReference>
<keyword evidence="6" id="KW-0547">Nucleotide-binding</keyword>
<comment type="pathway">
    <text evidence="1">Cofactor biosynthesis; 7,8-dihydroneopterin triphosphate biosynthesis; 7,8-dihydroneopterin triphosphate from GTP: step 1/1.</text>
</comment>
<dbReference type="GO" id="GO:0005737">
    <property type="term" value="C:cytoplasm"/>
    <property type="evidence" value="ECO:0007669"/>
    <property type="project" value="TreeGrafter"/>
</dbReference>
<comment type="caution">
    <text evidence="14">The sequence shown here is derived from an EMBL/GenBank/DDBJ whole genome shotgun (WGS) entry which is preliminary data.</text>
</comment>
<evidence type="ECO:0000313" key="15">
    <source>
        <dbReference type="Proteomes" id="UP000215305"/>
    </source>
</evidence>
<feature type="region of interest" description="Disordered" evidence="12">
    <location>
        <begin position="63"/>
        <end position="129"/>
    </location>
</feature>
<dbReference type="PROSITE" id="PS00859">
    <property type="entry name" value="GTP_CYCLOHYDROL_1_1"/>
    <property type="match status" value="1"/>
</dbReference>
<dbReference type="Gene3D" id="1.10.286.10">
    <property type="match status" value="1"/>
</dbReference>
<dbReference type="FunFam" id="1.10.286.10:FF:000003">
    <property type="entry name" value="GTP cyclohydrolase 1"/>
    <property type="match status" value="1"/>
</dbReference>
<evidence type="ECO:0000256" key="3">
    <source>
        <dbReference type="ARBA" id="ARBA00012715"/>
    </source>
</evidence>
<dbReference type="Gene3D" id="3.30.1130.10">
    <property type="match status" value="1"/>
</dbReference>
<dbReference type="PANTHER" id="PTHR11109">
    <property type="entry name" value="GTP CYCLOHYDROLASE I"/>
    <property type="match status" value="1"/>
</dbReference>
<dbReference type="PANTHER" id="PTHR11109:SF7">
    <property type="entry name" value="GTP CYCLOHYDROLASE 1"/>
    <property type="match status" value="1"/>
</dbReference>
<evidence type="ECO:0000256" key="12">
    <source>
        <dbReference type="SAM" id="MobiDB-lite"/>
    </source>
</evidence>
<dbReference type="GO" id="GO:0005525">
    <property type="term" value="F:GTP binding"/>
    <property type="evidence" value="ECO:0007669"/>
    <property type="project" value="UniProtKB-KW"/>
</dbReference>
<dbReference type="FunFam" id="3.30.1130.10:FF:000012">
    <property type="entry name" value="GTP cyclohydrolase 1"/>
    <property type="match status" value="1"/>
</dbReference>
<feature type="domain" description="GTP cyclohydrolase I" evidence="13">
    <location>
        <begin position="245"/>
        <end position="351"/>
    </location>
</feature>
<dbReference type="Proteomes" id="UP000215305">
    <property type="component" value="Unassembled WGS sequence"/>
</dbReference>
<dbReference type="UniPathway" id="UPA00848">
    <property type="reaction ID" value="UER00151"/>
</dbReference>
<evidence type="ECO:0000256" key="1">
    <source>
        <dbReference type="ARBA" id="ARBA00005080"/>
    </source>
</evidence>
<evidence type="ECO:0000256" key="8">
    <source>
        <dbReference type="ARBA" id="ARBA00022909"/>
    </source>
</evidence>
<dbReference type="InterPro" id="IPR018234">
    <property type="entry name" value="GTP_CycHdrlase_I_CS"/>
</dbReference>
<dbReference type="RefSeq" id="XP_026614080.1">
    <property type="nucleotide sequence ID" value="XM_026757281.1"/>
</dbReference>
<dbReference type="HAMAP" id="MF_00223">
    <property type="entry name" value="FolE"/>
    <property type="match status" value="1"/>
</dbReference>
<sequence length="354" mass="39118">MGSGSPPPGPKPKSAIPSHLLNGSSPLHPSNTTGVRDARERESLNSSIRSSFAPRIPAEFNLPEIETHPVSDADNTYNGAVRNSGIARPTLSDPPRDPRDEGGALTPPATVSRPSSPYTSNPPIDFDGLSWPCPGTRARLESTPEQTEERIQKLAGAVRTIFECIGEDPEREGLRETPERYAKAMLYFTKGYEENVRDLVNGAVFHEDHDELVIVKDIEVFSLCEHHMVPFTGKVRMASMSFEIHPLTKVLGMQMHIGYIPDRRVLGLSKLARLAEMFSRRLQVQERLTKQVALAISEVLKPRGVGVVMESSHLCMVMRGVQKTSSTTTTSCMLGCMRSSAKTREEFLTLLNRK</sequence>
<dbReference type="PROSITE" id="PS00860">
    <property type="entry name" value="GTP_CYCLOHYDROL_1_2"/>
    <property type="match status" value="1"/>
</dbReference>
<evidence type="ECO:0000256" key="10">
    <source>
        <dbReference type="ARBA" id="ARBA00030854"/>
    </source>
</evidence>
<feature type="domain" description="GTP cyclohydrolase I" evidence="13">
    <location>
        <begin position="156"/>
        <end position="240"/>
    </location>
</feature>
<dbReference type="GO" id="GO:0046656">
    <property type="term" value="P:folic acid biosynthetic process"/>
    <property type="evidence" value="ECO:0007669"/>
    <property type="project" value="UniProtKB-KW"/>
</dbReference>
<dbReference type="GO" id="GO:0003934">
    <property type="term" value="F:GTP cyclohydrolase I activity"/>
    <property type="evidence" value="ECO:0007669"/>
    <property type="project" value="UniProtKB-EC"/>
</dbReference>
<evidence type="ECO:0000256" key="2">
    <source>
        <dbReference type="ARBA" id="ARBA00008085"/>
    </source>
</evidence>
<reference evidence="14" key="1">
    <citation type="submission" date="2018-08" db="EMBL/GenBank/DDBJ databases">
        <title>Draft genome sequence of azole-resistant Aspergillus thermomutatus (Neosartorya pseudofischeri) strain HMR AF 39, isolated from a human nasal aspirate.</title>
        <authorList>
            <person name="Parent-Michaud M."/>
            <person name="Dufresne P.J."/>
            <person name="Fournier E."/>
            <person name="Martineau C."/>
            <person name="Moreira S."/>
            <person name="Perkins V."/>
            <person name="De Repentigny L."/>
            <person name="Dufresne S.F."/>
        </authorList>
    </citation>
    <scope>NUCLEOTIDE SEQUENCE [LARGE SCALE GENOMIC DNA]</scope>
    <source>
        <strain evidence="14">HMR AF 39</strain>
    </source>
</reference>
<dbReference type="InterPro" id="IPR020602">
    <property type="entry name" value="GTP_CycHdrlase_I_dom"/>
</dbReference>
<dbReference type="GeneID" id="38125636"/>
<keyword evidence="8" id="KW-0289">Folate biosynthesis</keyword>
<feature type="compositionally biased region" description="Polar residues" evidence="12">
    <location>
        <begin position="21"/>
        <end position="34"/>
    </location>
</feature>
<keyword evidence="7" id="KW-0378">Hydrolase</keyword>
<gene>
    <name evidence="14" type="primary">GCH1</name>
    <name evidence="14" type="ORF">CDV56_103662</name>
</gene>
<accession>A0A397GVM6</accession>
<evidence type="ECO:0000256" key="11">
    <source>
        <dbReference type="ARBA" id="ARBA00055676"/>
    </source>
</evidence>
<dbReference type="SUPFAM" id="SSF55620">
    <property type="entry name" value="Tetrahydrobiopterin biosynthesis enzymes-like"/>
    <property type="match status" value="1"/>
</dbReference>
<feature type="region of interest" description="Disordered" evidence="12">
    <location>
        <begin position="1"/>
        <end position="51"/>
    </location>
</feature>
<dbReference type="VEuPathDB" id="FungiDB:CDV56_103662"/>
<dbReference type="OrthoDB" id="4966at2759"/>
<keyword evidence="15" id="KW-1185">Reference proteome</keyword>
<dbReference type="GO" id="GO:0008270">
    <property type="term" value="F:zinc ion binding"/>
    <property type="evidence" value="ECO:0007669"/>
    <property type="project" value="TreeGrafter"/>
</dbReference>
<dbReference type="InterPro" id="IPR043133">
    <property type="entry name" value="GTP-CH-I_C/QueF"/>
</dbReference>
<keyword evidence="9" id="KW-0342">GTP-binding</keyword>
<dbReference type="InterPro" id="IPR043134">
    <property type="entry name" value="GTP-CH-I_N"/>
</dbReference>
<feature type="compositionally biased region" description="Polar residues" evidence="12">
    <location>
        <begin position="112"/>
        <end position="122"/>
    </location>
</feature>
<dbReference type="GO" id="GO:0046654">
    <property type="term" value="P:tetrahydrofolate biosynthetic process"/>
    <property type="evidence" value="ECO:0007669"/>
    <property type="project" value="InterPro"/>
</dbReference>
<dbReference type="InterPro" id="IPR001474">
    <property type="entry name" value="GTP_CycHdrlase_I"/>
</dbReference>
<name>A0A397GVM6_ASPTH</name>
<keyword evidence="5" id="KW-0021">Allosteric enzyme</keyword>
<evidence type="ECO:0000256" key="6">
    <source>
        <dbReference type="ARBA" id="ARBA00022741"/>
    </source>
</evidence>
<dbReference type="STRING" id="41047.A0A397GVM6"/>
<evidence type="ECO:0000259" key="13">
    <source>
        <dbReference type="Pfam" id="PF01227"/>
    </source>
</evidence>
<organism evidence="14 15">
    <name type="scientific">Aspergillus thermomutatus</name>
    <name type="common">Neosartorya pseudofischeri</name>
    <dbReference type="NCBI Taxonomy" id="41047"/>
    <lineage>
        <taxon>Eukaryota</taxon>
        <taxon>Fungi</taxon>
        <taxon>Dikarya</taxon>
        <taxon>Ascomycota</taxon>
        <taxon>Pezizomycotina</taxon>
        <taxon>Eurotiomycetes</taxon>
        <taxon>Eurotiomycetidae</taxon>
        <taxon>Eurotiales</taxon>
        <taxon>Aspergillaceae</taxon>
        <taxon>Aspergillus</taxon>
        <taxon>Aspergillus subgen. Fumigati</taxon>
    </lineage>
</organism>
<protein>
    <recommendedName>
        <fullName evidence="4">GTP cyclohydrolase 1</fullName>
        <ecNumber evidence="3">3.5.4.16</ecNumber>
    </recommendedName>
    <alternativeName>
        <fullName evidence="10">GTP cyclohydrolase I</fullName>
    </alternativeName>
</protein>
<evidence type="ECO:0000256" key="5">
    <source>
        <dbReference type="ARBA" id="ARBA00022533"/>
    </source>
</evidence>
<feature type="compositionally biased region" description="Pro residues" evidence="12">
    <location>
        <begin position="1"/>
        <end position="11"/>
    </location>
</feature>
<dbReference type="AlphaFoldDB" id="A0A397GVM6"/>
<dbReference type="EC" id="3.5.4.16" evidence="3"/>
<comment type="function">
    <text evidence="11">GTP cyclohydrolase 1 is the first enzyme in the biosynthetic pathway leading to folic acid.</text>
</comment>
<evidence type="ECO:0000313" key="14">
    <source>
        <dbReference type="EMBL" id="RHZ54677.1"/>
    </source>
</evidence>